<evidence type="ECO:0000256" key="5">
    <source>
        <dbReference type="ARBA" id="ARBA00022801"/>
    </source>
</evidence>
<dbReference type="AlphaFoldDB" id="A0A2N9HFX7"/>
<feature type="domain" description="Reverse transcriptase RNase H-like" evidence="8">
    <location>
        <begin position="423"/>
        <end position="523"/>
    </location>
</feature>
<keyword evidence="4" id="KW-0255">Endonuclease</keyword>
<reference evidence="9" key="1">
    <citation type="submission" date="2018-02" db="EMBL/GenBank/DDBJ databases">
        <authorList>
            <person name="Cohen D.B."/>
            <person name="Kent A.D."/>
        </authorList>
    </citation>
    <scope>NUCLEOTIDE SEQUENCE</scope>
</reference>
<evidence type="ECO:0000256" key="6">
    <source>
        <dbReference type="ARBA" id="ARBA00022918"/>
    </source>
</evidence>
<keyword evidence="6" id="KW-0695">RNA-directed DNA polymerase</keyword>
<feature type="region of interest" description="Disordered" evidence="7">
    <location>
        <begin position="131"/>
        <end position="174"/>
    </location>
</feature>
<dbReference type="InterPro" id="IPR041373">
    <property type="entry name" value="RT_RNaseH"/>
</dbReference>
<evidence type="ECO:0000256" key="1">
    <source>
        <dbReference type="ARBA" id="ARBA00022679"/>
    </source>
</evidence>
<keyword evidence="2" id="KW-0548">Nucleotidyltransferase</keyword>
<name>A0A2N9HFX7_FAGSY</name>
<evidence type="ECO:0000256" key="2">
    <source>
        <dbReference type="ARBA" id="ARBA00022695"/>
    </source>
</evidence>
<evidence type="ECO:0000313" key="9">
    <source>
        <dbReference type="EMBL" id="SPD10580.1"/>
    </source>
</evidence>
<gene>
    <name evidence="9" type="ORF">FSB_LOCUS38462</name>
</gene>
<organism evidence="9">
    <name type="scientific">Fagus sylvatica</name>
    <name type="common">Beechnut</name>
    <dbReference type="NCBI Taxonomy" id="28930"/>
    <lineage>
        <taxon>Eukaryota</taxon>
        <taxon>Viridiplantae</taxon>
        <taxon>Streptophyta</taxon>
        <taxon>Embryophyta</taxon>
        <taxon>Tracheophyta</taxon>
        <taxon>Spermatophyta</taxon>
        <taxon>Magnoliopsida</taxon>
        <taxon>eudicotyledons</taxon>
        <taxon>Gunneridae</taxon>
        <taxon>Pentapetalae</taxon>
        <taxon>rosids</taxon>
        <taxon>fabids</taxon>
        <taxon>Fagales</taxon>
        <taxon>Fagaceae</taxon>
        <taxon>Fagus</taxon>
    </lineage>
</organism>
<evidence type="ECO:0000259" key="8">
    <source>
        <dbReference type="Pfam" id="PF17917"/>
    </source>
</evidence>
<dbReference type="EMBL" id="OIVN01003340">
    <property type="protein sequence ID" value="SPD10580.1"/>
    <property type="molecule type" value="Genomic_DNA"/>
</dbReference>
<dbReference type="PANTHER" id="PTHR48475">
    <property type="entry name" value="RIBONUCLEASE H"/>
    <property type="match status" value="1"/>
</dbReference>
<dbReference type="Gene3D" id="3.30.70.270">
    <property type="match status" value="1"/>
</dbReference>
<dbReference type="Pfam" id="PF17917">
    <property type="entry name" value="RT_RNaseH"/>
    <property type="match status" value="1"/>
</dbReference>
<accession>A0A2N9HFX7</accession>
<evidence type="ECO:0000256" key="4">
    <source>
        <dbReference type="ARBA" id="ARBA00022759"/>
    </source>
</evidence>
<keyword evidence="5" id="KW-0378">Hydrolase</keyword>
<keyword evidence="1" id="KW-0808">Transferase</keyword>
<sequence length="561" mass="63302">MPEQKSCTEVRGGGFFYRTACTPRAGPSRAARDGPACTAATWQFLSFHASPSSNPPRFSCAYPFLTQFSRAVLEVFRNSKWVMQHIVGNLSTSTFQRYKVCTNRSSDEGVMAPGSRDAGAVFVCFSGEDSGQTGDATGEPRVARRSWSHHLSNAPRPARQLAASRKDSAREGGCPERKNAFYSQRLALPSLARSRSCGKPSLGFGEIWSGEQRPPECFWSFRRAFFRSRIPARPGKTLRASVATSVEKFRKISAQPYFVGPVFVRVAFAQRRASGSARYDLANGGRWNVPYFNGVIFRSRFRLSRRKLLTIRKLHVVAEATLLLKGFRLRGPSCCRLRGIEANPDKIRAILEMQPPRTIKKTQGLTGRIAVFNRFVSRSTNKYLPFFKVLMKAFEWTEECQQAFEELKVYLATLPLVSPSKQGKELYLYLAVSPTAVNSAVLREENGQQLPIYYTSWAFRGAEKRYPLMEKLAFTLITAARKLQPYFQAHPIVLLTNHPLRKAMNKPNTTGRLIQWSIELSEFDIDYRSRTAIKAQALANFIAEFTTKDGEPKEDEEQTSR</sequence>
<protein>
    <recommendedName>
        <fullName evidence="8">Reverse transcriptase RNase H-like domain-containing protein</fullName>
    </recommendedName>
</protein>
<dbReference type="InterPro" id="IPR043502">
    <property type="entry name" value="DNA/RNA_pol_sf"/>
</dbReference>
<evidence type="ECO:0000256" key="3">
    <source>
        <dbReference type="ARBA" id="ARBA00022722"/>
    </source>
</evidence>
<dbReference type="InterPro" id="IPR043128">
    <property type="entry name" value="Rev_trsase/Diguanyl_cyclase"/>
</dbReference>
<dbReference type="SUPFAM" id="SSF56672">
    <property type="entry name" value="DNA/RNA polymerases"/>
    <property type="match status" value="1"/>
</dbReference>
<proteinExistence type="predicted"/>
<dbReference type="PANTHER" id="PTHR48475:SF2">
    <property type="entry name" value="RIBONUCLEASE H"/>
    <property type="match status" value="1"/>
</dbReference>
<feature type="compositionally biased region" description="Basic and acidic residues" evidence="7">
    <location>
        <begin position="164"/>
        <end position="174"/>
    </location>
</feature>
<evidence type="ECO:0000256" key="7">
    <source>
        <dbReference type="SAM" id="MobiDB-lite"/>
    </source>
</evidence>
<keyword evidence="3" id="KW-0540">Nuclease</keyword>